<organism evidence="1 2">
    <name type="scientific">Listeria booriae</name>
    <dbReference type="NCBI Taxonomy" id="1552123"/>
    <lineage>
        <taxon>Bacteria</taxon>
        <taxon>Bacillati</taxon>
        <taxon>Bacillota</taxon>
        <taxon>Bacilli</taxon>
        <taxon>Bacillales</taxon>
        <taxon>Listeriaceae</taxon>
        <taxon>Listeria</taxon>
    </lineage>
</organism>
<evidence type="ECO:0000313" key="1">
    <source>
        <dbReference type="EMBL" id="MBC1331085.1"/>
    </source>
</evidence>
<reference evidence="1 2" key="1">
    <citation type="submission" date="2020-03" db="EMBL/GenBank/DDBJ databases">
        <title>Soil Listeria distribution.</title>
        <authorList>
            <person name="Liao J."/>
            <person name="Wiedmann M."/>
        </authorList>
    </citation>
    <scope>NUCLEOTIDE SEQUENCE [LARGE SCALE GENOMIC DNA]</scope>
    <source>
        <strain evidence="1 2">FSL L7-1833</strain>
    </source>
</reference>
<dbReference type="Proteomes" id="UP000532866">
    <property type="component" value="Unassembled WGS sequence"/>
</dbReference>
<evidence type="ECO:0000313" key="2">
    <source>
        <dbReference type="Proteomes" id="UP000532866"/>
    </source>
</evidence>
<gene>
    <name evidence="1" type="ORF">HB759_03890</name>
</gene>
<dbReference type="AlphaFoldDB" id="A0A7X0TN68"/>
<comment type="caution">
    <text evidence="1">The sequence shown here is derived from an EMBL/GenBank/DDBJ whole genome shotgun (WGS) entry which is preliminary data.</text>
</comment>
<accession>A0A7X0TN68</accession>
<protein>
    <submittedName>
        <fullName evidence="1">Uncharacterized protein</fullName>
    </submittedName>
</protein>
<name>A0A7X0TN68_9LIST</name>
<proteinExistence type="predicted"/>
<dbReference type="EMBL" id="JAAROL010000001">
    <property type="protein sequence ID" value="MBC1331085.1"/>
    <property type="molecule type" value="Genomic_DNA"/>
</dbReference>
<dbReference type="RefSeq" id="WP_185372926.1">
    <property type="nucleotide sequence ID" value="NZ_JAARNB010000001.1"/>
</dbReference>
<sequence>MTIIELRESIEKHGLITGFDSETRNLIIISKGYQMLGKINQNEAFNVHMNKHFNRVVGTEEQHEIFKAIFDFIKTPINEREGART</sequence>